<keyword evidence="7" id="KW-1185">Reference proteome</keyword>
<evidence type="ECO:0000256" key="1">
    <source>
        <dbReference type="ARBA" id="ARBA00022598"/>
    </source>
</evidence>
<keyword evidence="3 4" id="KW-0067">ATP-binding</keyword>
<dbReference type="Proteomes" id="UP001257234">
    <property type="component" value="Unassembled WGS sequence"/>
</dbReference>
<keyword evidence="2 4" id="KW-0547">Nucleotide-binding</keyword>
<sequence>MKKLMLLGGLRYLIPVIKEAQSMGIYVITCDYIPENIAHRYSDEYQNVDITDREKVLAIAITSKIDGIMSFAVDPGVLTAAYVAENLGLPTAPLRSVEILQNKALFRKFLEENGFNVPLAKSFSNLQSLLKGIDDFKFPVIIKPVDSAGSKGVKKILKKDEIEDCYKIANSYSQSNTVIVEEFIEANNFASDSDCFSLNGKFQIVSFSNQYFNSNSENPYTPSAYSWPSVLSDKIKTELKDDLQMLISLLGIKTSIYNIEVREGKDGKPYIMEVSPRGGGNRLSEMIKHSTGIDLINLSIRASLGLEIHSPMAINYNDQIVELILYSNAQGKFNKIEIDPSIEMFLIESDLWVSSGDQVFPFSSANFAIGTMVFRFETFEQVQNIIQNRDNLVNVLVY</sequence>
<evidence type="ECO:0000256" key="2">
    <source>
        <dbReference type="ARBA" id="ARBA00022741"/>
    </source>
</evidence>
<dbReference type="Gene3D" id="3.30.470.20">
    <property type="entry name" value="ATP-grasp fold, B domain"/>
    <property type="match status" value="1"/>
</dbReference>
<organism evidence="6 7">
    <name type="scientific">Christiangramia sediminicola</name>
    <dbReference type="NCBI Taxonomy" id="3073267"/>
    <lineage>
        <taxon>Bacteria</taxon>
        <taxon>Pseudomonadati</taxon>
        <taxon>Bacteroidota</taxon>
        <taxon>Flavobacteriia</taxon>
        <taxon>Flavobacteriales</taxon>
        <taxon>Flavobacteriaceae</taxon>
        <taxon>Christiangramia</taxon>
    </lineage>
</organism>
<protein>
    <submittedName>
        <fullName evidence="6">ATP-grasp domain-containing protein</fullName>
    </submittedName>
</protein>
<dbReference type="RefSeq" id="WP_309561455.1">
    <property type="nucleotide sequence ID" value="NZ_JAVJIU010000003.1"/>
</dbReference>
<dbReference type="InterPro" id="IPR013815">
    <property type="entry name" value="ATP_grasp_subdomain_1"/>
</dbReference>
<evidence type="ECO:0000256" key="4">
    <source>
        <dbReference type="PROSITE-ProRule" id="PRU00409"/>
    </source>
</evidence>
<dbReference type="InterPro" id="IPR011761">
    <property type="entry name" value="ATP-grasp"/>
</dbReference>
<dbReference type="Gene3D" id="3.30.1490.20">
    <property type="entry name" value="ATP-grasp fold, A domain"/>
    <property type="match status" value="1"/>
</dbReference>
<dbReference type="PROSITE" id="PS50975">
    <property type="entry name" value="ATP_GRASP"/>
    <property type="match status" value="1"/>
</dbReference>
<evidence type="ECO:0000313" key="6">
    <source>
        <dbReference type="EMBL" id="MDR5590579.1"/>
    </source>
</evidence>
<dbReference type="PANTHER" id="PTHR43585">
    <property type="entry name" value="FUMIPYRROLE BIOSYNTHESIS PROTEIN C"/>
    <property type="match status" value="1"/>
</dbReference>
<evidence type="ECO:0000256" key="3">
    <source>
        <dbReference type="ARBA" id="ARBA00022840"/>
    </source>
</evidence>
<accession>A0ABU1EQA6</accession>
<evidence type="ECO:0000313" key="7">
    <source>
        <dbReference type="Proteomes" id="UP001257234"/>
    </source>
</evidence>
<dbReference type="Pfam" id="PF13535">
    <property type="entry name" value="ATP-grasp_4"/>
    <property type="match status" value="1"/>
</dbReference>
<dbReference type="SUPFAM" id="SSF56059">
    <property type="entry name" value="Glutathione synthetase ATP-binding domain-like"/>
    <property type="match status" value="1"/>
</dbReference>
<dbReference type="EMBL" id="JAVJIU010000003">
    <property type="protein sequence ID" value="MDR5590579.1"/>
    <property type="molecule type" value="Genomic_DNA"/>
</dbReference>
<gene>
    <name evidence="6" type="ORF">RE431_08005</name>
</gene>
<dbReference type="Gene3D" id="3.40.50.20">
    <property type="match status" value="1"/>
</dbReference>
<comment type="caution">
    <text evidence="6">The sequence shown here is derived from an EMBL/GenBank/DDBJ whole genome shotgun (WGS) entry which is preliminary data.</text>
</comment>
<evidence type="ECO:0000259" key="5">
    <source>
        <dbReference type="PROSITE" id="PS50975"/>
    </source>
</evidence>
<feature type="domain" description="ATP-grasp" evidence="5">
    <location>
        <begin position="107"/>
        <end position="304"/>
    </location>
</feature>
<dbReference type="PANTHER" id="PTHR43585:SF2">
    <property type="entry name" value="ATP-GRASP ENZYME FSQD"/>
    <property type="match status" value="1"/>
</dbReference>
<keyword evidence="1" id="KW-0436">Ligase</keyword>
<proteinExistence type="predicted"/>
<name>A0ABU1EQA6_9FLAO</name>
<dbReference type="InterPro" id="IPR052032">
    <property type="entry name" value="ATP-dep_AA_Ligase"/>
</dbReference>
<reference evidence="7" key="1">
    <citation type="submission" date="2023-07" db="EMBL/GenBank/DDBJ databases">
        <title>Christiangramia sp. SM2212., a novel bacterium of the family Flavobacteriaceae isolated from the sea sediment.</title>
        <authorList>
            <person name="Wang J."/>
            <person name="Zhang X."/>
        </authorList>
    </citation>
    <scope>NUCLEOTIDE SEQUENCE [LARGE SCALE GENOMIC DNA]</scope>
    <source>
        <strain evidence="7">SM2212</strain>
    </source>
</reference>